<accession>A0A9P0PZ08</accession>
<evidence type="ECO:0000313" key="2">
    <source>
        <dbReference type="EMBL" id="CAH1999218.1"/>
    </source>
</evidence>
<feature type="compositionally biased region" description="Basic residues" evidence="1">
    <location>
        <begin position="92"/>
        <end position="105"/>
    </location>
</feature>
<keyword evidence="3" id="KW-1185">Reference proteome</keyword>
<feature type="compositionally biased region" description="Basic and acidic residues" evidence="1">
    <location>
        <begin position="115"/>
        <end position="126"/>
    </location>
</feature>
<comment type="caution">
    <text evidence="2">The sequence shown here is derived from an EMBL/GenBank/DDBJ whole genome shotgun (WGS) entry which is preliminary data.</text>
</comment>
<feature type="compositionally biased region" description="Acidic residues" evidence="1">
    <location>
        <begin position="54"/>
        <end position="68"/>
    </location>
</feature>
<feature type="compositionally biased region" description="Basic residues" evidence="1">
    <location>
        <begin position="72"/>
        <end position="81"/>
    </location>
</feature>
<dbReference type="Proteomes" id="UP001152888">
    <property type="component" value="Unassembled WGS sequence"/>
</dbReference>
<name>A0A9P0PZ08_ACAOB</name>
<evidence type="ECO:0000313" key="3">
    <source>
        <dbReference type="Proteomes" id="UP001152888"/>
    </source>
</evidence>
<proteinExistence type="predicted"/>
<dbReference type="EMBL" id="CAKOFQ010007359">
    <property type="protein sequence ID" value="CAH1999218.1"/>
    <property type="molecule type" value="Genomic_DNA"/>
</dbReference>
<dbReference type="AlphaFoldDB" id="A0A9P0PZ08"/>
<feature type="region of interest" description="Disordered" evidence="1">
    <location>
        <begin position="54"/>
        <end position="126"/>
    </location>
</feature>
<reference evidence="2" key="1">
    <citation type="submission" date="2022-03" db="EMBL/GenBank/DDBJ databases">
        <authorList>
            <person name="Sayadi A."/>
        </authorList>
    </citation>
    <scope>NUCLEOTIDE SEQUENCE</scope>
</reference>
<protein>
    <submittedName>
        <fullName evidence="2">Uncharacterized protein</fullName>
    </submittedName>
</protein>
<sequence length="126" mass="14350">MKVVLFRRRVFSLSTKGSGDSNSNSNLQMSLKNIVKVTYKEWFYDEADMLEMDAYDEPDPDSDMDYEEDYRKRKKGKKTSGRGRIDSPSTPGRRKGTGRGRKKAAGHSFEPTPGDPDKPYACERLS</sequence>
<organism evidence="2 3">
    <name type="scientific">Acanthoscelides obtectus</name>
    <name type="common">Bean weevil</name>
    <name type="synonym">Bruchus obtectus</name>
    <dbReference type="NCBI Taxonomy" id="200917"/>
    <lineage>
        <taxon>Eukaryota</taxon>
        <taxon>Metazoa</taxon>
        <taxon>Ecdysozoa</taxon>
        <taxon>Arthropoda</taxon>
        <taxon>Hexapoda</taxon>
        <taxon>Insecta</taxon>
        <taxon>Pterygota</taxon>
        <taxon>Neoptera</taxon>
        <taxon>Endopterygota</taxon>
        <taxon>Coleoptera</taxon>
        <taxon>Polyphaga</taxon>
        <taxon>Cucujiformia</taxon>
        <taxon>Chrysomeloidea</taxon>
        <taxon>Chrysomelidae</taxon>
        <taxon>Bruchinae</taxon>
        <taxon>Bruchini</taxon>
        <taxon>Acanthoscelides</taxon>
    </lineage>
</organism>
<evidence type="ECO:0000256" key="1">
    <source>
        <dbReference type="SAM" id="MobiDB-lite"/>
    </source>
</evidence>
<dbReference type="OrthoDB" id="6769577at2759"/>
<gene>
    <name evidence="2" type="ORF">ACAOBT_LOCUS24865</name>
</gene>